<keyword evidence="2" id="KW-1185">Reference proteome</keyword>
<accession>A0ACB9RQK9</accession>
<dbReference type="Proteomes" id="UP001057402">
    <property type="component" value="Chromosome 3"/>
</dbReference>
<protein>
    <submittedName>
        <fullName evidence="1">Uncharacterized protein</fullName>
    </submittedName>
</protein>
<sequence>MVFGFRASEGTGEITGMIMTIKFGLPGRALKFLLLNPHPTAYSNLRSSVSPSSATPASGFVSPSSAPPPICAIVVVCSGSGFTAGE</sequence>
<reference evidence="2" key="1">
    <citation type="journal article" date="2023" name="Front. Plant Sci.">
        <title>Chromosomal-level genome assembly of Melastoma candidum provides insights into trichome evolution.</title>
        <authorList>
            <person name="Zhong Y."/>
            <person name="Wu W."/>
            <person name="Sun C."/>
            <person name="Zou P."/>
            <person name="Liu Y."/>
            <person name="Dai S."/>
            <person name="Zhou R."/>
        </authorList>
    </citation>
    <scope>NUCLEOTIDE SEQUENCE [LARGE SCALE GENOMIC DNA]</scope>
</reference>
<comment type="caution">
    <text evidence="1">The sequence shown here is derived from an EMBL/GenBank/DDBJ whole genome shotgun (WGS) entry which is preliminary data.</text>
</comment>
<dbReference type="EMBL" id="CM042882">
    <property type="protein sequence ID" value="KAI4381451.1"/>
    <property type="molecule type" value="Genomic_DNA"/>
</dbReference>
<evidence type="ECO:0000313" key="1">
    <source>
        <dbReference type="EMBL" id="KAI4381451.1"/>
    </source>
</evidence>
<organism evidence="1 2">
    <name type="scientific">Melastoma candidum</name>
    <dbReference type="NCBI Taxonomy" id="119954"/>
    <lineage>
        <taxon>Eukaryota</taxon>
        <taxon>Viridiplantae</taxon>
        <taxon>Streptophyta</taxon>
        <taxon>Embryophyta</taxon>
        <taxon>Tracheophyta</taxon>
        <taxon>Spermatophyta</taxon>
        <taxon>Magnoliopsida</taxon>
        <taxon>eudicotyledons</taxon>
        <taxon>Gunneridae</taxon>
        <taxon>Pentapetalae</taxon>
        <taxon>rosids</taxon>
        <taxon>malvids</taxon>
        <taxon>Myrtales</taxon>
        <taxon>Melastomataceae</taxon>
        <taxon>Melastomatoideae</taxon>
        <taxon>Melastomateae</taxon>
        <taxon>Melastoma</taxon>
    </lineage>
</organism>
<evidence type="ECO:0000313" key="2">
    <source>
        <dbReference type="Proteomes" id="UP001057402"/>
    </source>
</evidence>
<proteinExistence type="predicted"/>
<gene>
    <name evidence="1" type="ORF">MLD38_007521</name>
</gene>
<name>A0ACB9RQK9_9MYRT</name>